<dbReference type="InterPro" id="IPR015943">
    <property type="entry name" value="WD40/YVTN_repeat-like_dom_sf"/>
</dbReference>
<reference evidence="11 12" key="1">
    <citation type="journal article" date="2011" name="Science">
        <title>The Selaginella genome identifies genetic changes associated with the evolution of vascular plants.</title>
        <authorList>
            <person name="Banks J.A."/>
            <person name="Nishiyama T."/>
            <person name="Hasebe M."/>
            <person name="Bowman J.L."/>
            <person name="Gribskov M."/>
            <person name="dePamphilis C."/>
            <person name="Albert V.A."/>
            <person name="Aono N."/>
            <person name="Aoyama T."/>
            <person name="Ambrose B.A."/>
            <person name="Ashton N.W."/>
            <person name="Axtell M.J."/>
            <person name="Barker E."/>
            <person name="Barker M.S."/>
            <person name="Bennetzen J.L."/>
            <person name="Bonawitz N.D."/>
            <person name="Chapple C."/>
            <person name="Cheng C."/>
            <person name="Correa L.G."/>
            <person name="Dacre M."/>
            <person name="DeBarry J."/>
            <person name="Dreyer I."/>
            <person name="Elias M."/>
            <person name="Engstrom E.M."/>
            <person name="Estelle M."/>
            <person name="Feng L."/>
            <person name="Finet C."/>
            <person name="Floyd S.K."/>
            <person name="Frommer W.B."/>
            <person name="Fujita T."/>
            <person name="Gramzow L."/>
            <person name="Gutensohn M."/>
            <person name="Harholt J."/>
            <person name="Hattori M."/>
            <person name="Heyl A."/>
            <person name="Hirai T."/>
            <person name="Hiwatashi Y."/>
            <person name="Ishikawa M."/>
            <person name="Iwata M."/>
            <person name="Karol K.G."/>
            <person name="Koehler B."/>
            <person name="Kolukisaoglu U."/>
            <person name="Kubo M."/>
            <person name="Kurata T."/>
            <person name="Lalonde S."/>
            <person name="Li K."/>
            <person name="Li Y."/>
            <person name="Litt A."/>
            <person name="Lyons E."/>
            <person name="Manning G."/>
            <person name="Maruyama T."/>
            <person name="Michael T.P."/>
            <person name="Mikami K."/>
            <person name="Miyazaki S."/>
            <person name="Morinaga S."/>
            <person name="Murata T."/>
            <person name="Mueller-Roeber B."/>
            <person name="Nelson D.R."/>
            <person name="Obara M."/>
            <person name="Oguri Y."/>
            <person name="Olmstead R.G."/>
            <person name="Onodera N."/>
            <person name="Petersen B.L."/>
            <person name="Pils B."/>
            <person name="Prigge M."/>
            <person name="Rensing S.A."/>
            <person name="Riano-Pachon D.M."/>
            <person name="Roberts A.W."/>
            <person name="Sato Y."/>
            <person name="Scheller H.V."/>
            <person name="Schulz B."/>
            <person name="Schulz C."/>
            <person name="Shakirov E.V."/>
            <person name="Shibagaki N."/>
            <person name="Shinohara N."/>
            <person name="Shippen D.E."/>
            <person name="Soerensen I."/>
            <person name="Sotooka R."/>
            <person name="Sugimoto N."/>
            <person name="Sugita M."/>
            <person name="Sumikawa N."/>
            <person name="Tanurdzic M."/>
            <person name="Theissen G."/>
            <person name="Ulvskov P."/>
            <person name="Wakazuki S."/>
            <person name="Weng J.K."/>
            <person name="Willats W.W."/>
            <person name="Wipf D."/>
            <person name="Wolf P.G."/>
            <person name="Yang L."/>
            <person name="Zimmer A.D."/>
            <person name="Zhu Q."/>
            <person name="Mitros T."/>
            <person name="Hellsten U."/>
            <person name="Loque D."/>
            <person name="Otillar R."/>
            <person name="Salamov A."/>
            <person name="Schmutz J."/>
            <person name="Shapiro H."/>
            <person name="Lindquist E."/>
            <person name="Lucas S."/>
            <person name="Rokhsar D."/>
            <person name="Grigoriev I.V."/>
        </authorList>
    </citation>
    <scope>NUCLEOTIDE SEQUENCE [LARGE SCALE GENOMIC DNA]</scope>
</reference>
<gene>
    <name evidence="11" type="ORF">SELMODRAFT_233891</name>
</gene>
<evidence type="ECO:0000256" key="3">
    <source>
        <dbReference type="ARBA" id="ARBA00022448"/>
    </source>
</evidence>
<organism evidence="12">
    <name type="scientific">Selaginella moellendorffii</name>
    <name type="common">Spikemoss</name>
    <dbReference type="NCBI Taxonomy" id="88036"/>
    <lineage>
        <taxon>Eukaryota</taxon>
        <taxon>Viridiplantae</taxon>
        <taxon>Streptophyta</taxon>
        <taxon>Embryophyta</taxon>
        <taxon>Tracheophyta</taxon>
        <taxon>Lycopodiopsida</taxon>
        <taxon>Selaginellales</taxon>
        <taxon>Selaginellaceae</taxon>
        <taxon>Selaginella</taxon>
    </lineage>
</organism>
<dbReference type="GO" id="GO:0030127">
    <property type="term" value="C:COPII vesicle coat"/>
    <property type="evidence" value="ECO:0000318"/>
    <property type="project" value="GO_Central"/>
</dbReference>
<dbReference type="SMART" id="SM00320">
    <property type="entry name" value="WD40"/>
    <property type="match status" value="5"/>
</dbReference>
<dbReference type="InterPro" id="IPR036322">
    <property type="entry name" value="WD40_repeat_dom_sf"/>
</dbReference>
<dbReference type="AlphaFoldDB" id="D8SFH3"/>
<keyword evidence="4 9" id="KW-0853">WD repeat</keyword>
<dbReference type="InterPro" id="IPR001680">
    <property type="entry name" value="WD40_rpt"/>
</dbReference>
<feature type="compositionally biased region" description="Pro residues" evidence="10">
    <location>
        <begin position="734"/>
        <end position="746"/>
    </location>
</feature>
<dbReference type="SUPFAM" id="SSF50978">
    <property type="entry name" value="WD40 repeat-like"/>
    <property type="match status" value="1"/>
</dbReference>
<dbReference type="HOGENOM" id="CLU_003033_0_0_1"/>
<evidence type="ECO:0000313" key="12">
    <source>
        <dbReference type="Proteomes" id="UP000001514"/>
    </source>
</evidence>
<keyword evidence="6" id="KW-0256">Endoplasmic reticulum</keyword>
<feature type="region of interest" description="Disordered" evidence="10">
    <location>
        <begin position="731"/>
        <end position="755"/>
    </location>
</feature>
<feature type="region of interest" description="Disordered" evidence="10">
    <location>
        <begin position="480"/>
        <end position="512"/>
    </location>
</feature>
<protein>
    <submittedName>
        <fullName evidence="11">Uncharacterized protein</fullName>
    </submittedName>
</protein>
<evidence type="ECO:0000256" key="8">
    <source>
        <dbReference type="ARBA" id="ARBA00022927"/>
    </source>
</evidence>
<dbReference type="OMA" id="HMASTEW"/>
<comment type="similarity">
    <text evidence="2">Belongs to the WD repeat SEC31 family.</text>
</comment>
<dbReference type="PANTHER" id="PTHR13923">
    <property type="entry name" value="SEC31-RELATED PROTEIN"/>
    <property type="match status" value="1"/>
</dbReference>
<evidence type="ECO:0000256" key="5">
    <source>
        <dbReference type="ARBA" id="ARBA00022737"/>
    </source>
</evidence>
<dbReference type="Gene3D" id="1.25.40.1030">
    <property type="match status" value="1"/>
</dbReference>
<dbReference type="GO" id="GO:0015031">
    <property type="term" value="P:protein transport"/>
    <property type="evidence" value="ECO:0007669"/>
    <property type="project" value="UniProtKB-KW"/>
</dbReference>
<evidence type="ECO:0000256" key="7">
    <source>
        <dbReference type="ARBA" id="ARBA00022892"/>
    </source>
</evidence>
<dbReference type="Proteomes" id="UP000001514">
    <property type="component" value="Unassembled WGS sequence"/>
</dbReference>
<dbReference type="GO" id="GO:0005198">
    <property type="term" value="F:structural molecule activity"/>
    <property type="evidence" value="ECO:0000318"/>
    <property type="project" value="GO_Central"/>
</dbReference>
<evidence type="ECO:0000313" key="11">
    <source>
        <dbReference type="EMBL" id="EFJ16724.1"/>
    </source>
</evidence>
<evidence type="ECO:0000256" key="4">
    <source>
        <dbReference type="ARBA" id="ARBA00022574"/>
    </source>
</evidence>
<feature type="repeat" description="WD" evidence="9">
    <location>
        <begin position="229"/>
        <end position="264"/>
    </location>
</feature>
<dbReference type="PROSITE" id="PS50294">
    <property type="entry name" value="WD_REPEATS_REGION"/>
    <property type="match status" value="1"/>
</dbReference>
<dbReference type="FunCoup" id="D8SFH3">
    <property type="interactions" value="4726"/>
</dbReference>
<evidence type="ECO:0000256" key="2">
    <source>
        <dbReference type="ARBA" id="ARBA00009358"/>
    </source>
</evidence>
<dbReference type="InterPro" id="IPR040251">
    <property type="entry name" value="SEC31-like"/>
</dbReference>
<sequence>MAAVKTISRSAIAAFSPSENLIAAGTVAGSLDSSLSSSTCLELFKLDLASDDVELPLVGSCATAEPLNRLSWAGEAGLLAGGLADGSINIWNPAALIVGLEFNPITPNFLASGDADGTVYIWDLTDTATPKPCPPLQWKGASSISHLSWNRKVSHIFATTSNEGVCVVWDLKKRKSVLSFSDPQSKLRYSALQWNPEVPTELIVAVDDDNMPCLQAWDLRKANHPTRVLTGHSKGILSLAWCPSDSSMLLSSAKDNRTLCWDVSGEIIGELPRGNSWNFDVQWSTRTPGILSASSYDGRVGIYSIESCHHNEKEYGRTSPGNVEPCLGNIVNFRLVVTVVLKAPKWLKRPVGTSFGFGGKLVSFKKKAENSIASEVKVHSLAIEEGTVKRSTEFEEAVTNGDRRALLKSFCDRKASEAESDQEREVWEYLKLMFDDDGGRKALLNQLGFQFSEVDALAEEFEEKAEIQTDDFFENLQEPKEPEVAAGQMNGKDETTAEGTEEQEVDDTSRDSDNAIEEALVVGDFKGAVAQCISMNRIADALSIAYAGSQALGEKTRDEYVKKNQRSYFKVLSAIVTRDFSGLVANRPLAAWKQTLALLATYARGEDWSQLANALASRLDLGGDVQAATICYICAGNVEKTIEVLSRAFSTPNHGKHVTTNLQDLVEKSLVLAVAVELKRLTPALAKAVESFCELLASEGLVESAGAYLSLVPGELPQSLTILRDRIQRSQQPPQVPVAAPAPAPAPVASRQSPMYPNTGYTPSYNQVLRDVLLPVLMWYAHRDFLRNRTTTRITLKRQRQRWRSCSKLDGSKASTANRTSRPASNYVQPCSCAASCFKLYAPAPPPTVHTVDTQNVKDELKPVVSTFKRLFAETSDMSNPVKKREVDDNSRKLGALFAKLNSGDVSPNVETKLLLLCQALDSRNFPSAHEILGDLTSREWDECGVWLTAVRRITKAHQQSMR</sequence>
<dbReference type="PROSITE" id="PS00678">
    <property type="entry name" value="WD_REPEATS_1"/>
    <property type="match status" value="1"/>
</dbReference>
<feature type="repeat" description="WD" evidence="9">
    <location>
        <begin position="97"/>
        <end position="132"/>
    </location>
</feature>
<dbReference type="Gene3D" id="1.20.940.10">
    <property type="entry name" value="Functional domain of the splicing factor Prp18"/>
    <property type="match status" value="1"/>
</dbReference>
<dbReference type="Gramene" id="EFJ16724">
    <property type="protein sequence ID" value="EFJ16724"/>
    <property type="gene ID" value="SELMODRAFT_233891"/>
</dbReference>
<proteinExistence type="inferred from homology"/>
<keyword evidence="3" id="KW-0813">Transport</keyword>
<keyword evidence="7" id="KW-0931">ER-Golgi transport</keyword>
<dbReference type="GO" id="GO:0070971">
    <property type="term" value="C:endoplasmic reticulum exit site"/>
    <property type="evidence" value="ECO:0000318"/>
    <property type="project" value="GO_Central"/>
</dbReference>
<dbReference type="Pfam" id="PF00400">
    <property type="entry name" value="WD40"/>
    <property type="match status" value="2"/>
</dbReference>
<dbReference type="eggNOG" id="KOG0307">
    <property type="taxonomic scope" value="Eukaryota"/>
</dbReference>
<dbReference type="PANTHER" id="PTHR13923:SF11">
    <property type="entry name" value="SECRETORY 31, ISOFORM D"/>
    <property type="match status" value="1"/>
</dbReference>
<dbReference type="InterPro" id="IPR019775">
    <property type="entry name" value="WD40_repeat_CS"/>
</dbReference>
<evidence type="ECO:0000256" key="10">
    <source>
        <dbReference type="SAM" id="MobiDB-lite"/>
    </source>
</evidence>
<dbReference type="Gene3D" id="2.130.10.10">
    <property type="entry name" value="YVTN repeat-like/Quinoprotein amine dehydrogenase"/>
    <property type="match status" value="1"/>
</dbReference>
<dbReference type="EMBL" id="GL377617">
    <property type="protein sequence ID" value="EFJ16724.1"/>
    <property type="molecule type" value="Genomic_DNA"/>
</dbReference>
<evidence type="ECO:0000256" key="9">
    <source>
        <dbReference type="PROSITE-ProRule" id="PRU00221"/>
    </source>
</evidence>
<dbReference type="PROSITE" id="PS50082">
    <property type="entry name" value="WD_REPEATS_2"/>
    <property type="match status" value="2"/>
</dbReference>
<accession>D8SFH3</accession>
<evidence type="ECO:0000256" key="1">
    <source>
        <dbReference type="ARBA" id="ARBA00004240"/>
    </source>
</evidence>
<keyword evidence="12" id="KW-1185">Reference proteome</keyword>
<dbReference type="InParanoid" id="D8SFH3"/>
<evidence type="ECO:0000256" key="6">
    <source>
        <dbReference type="ARBA" id="ARBA00022824"/>
    </source>
</evidence>
<keyword evidence="8" id="KW-0653">Protein transport</keyword>
<dbReference type="STRING" id="88036.D8SFH3"/>
<dbReference type="GO" id="GO:0090110">
    <property type="term" value="P:COPII-coated vesicle cargo loading"/>
    <property type="evidence" value="ECO:0000318"/>
    <property type="project" value="GO_Central"/>
</dbReference>
<comment type="subcellular location">
    <subcellularLocation>
        <location evidence="1">Endoplasmic reticulum</location>
    </subcellularLocation>
</comment>
<keyword evidence="5" id="KW-0677">Repeat</keyword>
<name>D8SFH3_SELML</name>
<dbReference type="KEGG" id="smo:SELMODRAFT_233891"/>
<dbReference type="GO" id="GO:0007029">
    <property type="term" value="P:endoplasmic reticulum organization"/>
    <property type="evidence" value="ECO:0000318"/>
    <property type="project" value="GO_Central"/>
</dbReference>